<keyword evidence="4" id="KW-0627">Porphyrin biosynthesis</keyword>
<dbReference type="InterPro" id="IPR036803">
    <property type="entry name" value="Porphobilinogen_deaminase_C_sf"/>
</dbReference>
<dbReference type="EC" id="2.5.1.61" evidence="5"/>
<dbReference type="Gene3D" id="3.40.190.10">
    <property type="entry name" value="Periplasmic binding protein-like II"/>
    <property type="match status" value="2"/>
</dbReference>
<evidence type="ECO:0000256" key="2">
    <source>
        <dbReference type="ARBA" id="ARBA00005638"/>
    </source>
</evidence>
<dbReference type="InterPro" id="IPR000860">
    <property type="entry name" value="HemC"/>
</dbReference>
<keyword evidence="3" id="KW-0808">Transferase</keyword>
<evidence type="ECO:0000256" key="4">
    <source>
        <dbReference type="ARBA" id="ARBA00023244"/>
    </source>
</evidence>
<keyword evidence="9" id="KW-1185">Reference proteome</keyword>
<dbReference type="Proteomes" id="UP000825123">
    <property type="component" value="Chromosome"/>
</dbReference>
<dbReference type="Gene3D" id="3.30.160.40">
    <property type="entry name" value="Porphobilinogen deaminase, C-terminal domain"/>
    <property type="match status" value="1"/>
</dbReference>
<evidence type="ECO:0000259" key="7">
    <source>
        <dbReference type="Pfam" id="PF03900"/>
    </source>
</evidence>
<evidence type="ECO:0000313" key="8">
    <source>
        <dbReference type="EMBL" id="BCU70383.1"/>
    </source>
</evidence>
<protein>
    <recommendedName>
        <fullName evidence="5">Hydroxymethylbilane synthase</fullName>
        <ecNumber evidence="5">2.5.1.61</ecNumber>
    </recommendedName>
</protein>
<dbReference type="SUPFAM" id="SSF54782">
    <property type="entry name" value="Porphobilinogen deaminase (hydroxymethylbilane synthase), C-terminal domain"/>
    <property type="match status" value="1"/>
</dbReference>
<accession>A0A8D5U6U6</accession>
<dbReference type="NCBIfam" id="TIGR00212">
    <property type="entry name" value="hemC"/>
    <property type="match status" value="1"/>
</dbReference>
<dbReference type="GO" id="GO:0006783">
    <property type="term" value="P:heme biosynthetic process"/>
    <property type="evidence" value="ECO:0007669"/>
    <property type="project" value="TreeGrafter"/>
</dbReference>
<dbReference type="InterPro" id="IPR022417">
    <property type="entry name" value="Porphobilin_deaminase_N"/>
</dbReference>
<evidence type="ECO:0000256" key="5">
    <source>
        <dbReference type="NCBIfam" id="TIGR00212"/>
    </source>
</evidence>
<comment type="similarity">
    <text evidence="2">Belongs to the HMBS family.</text>
</comment>
<comment type="cofactor">
    <cofactor evidence="1">
        <name>dipyrromethane</name>
        <dbReference type="ChEBI" id="CHEBI:60342"/>
    </cofactor>
</comment>
<dbReference type="InterPro" id="IPR022418">
    <property type="entry name" value="Porphobilinogen_deaminase_C"/>
</dbReference>
<evidence type="ECO:0000259" key="6">
    <source>
        <dbReference type="Pfam" id="PF01379"/>
    </source>
</evidence>
<organism evidence="8 9">
    <name type="scientific">Stygiolobus caldivivus</name>
    <dbReference type="NCBI Taxonomy" id="2824673"/>
    <lineage>
        <taxon>Archaea</taxon>
        <taxon>Thermoproteota</taxon>
        <taxon>Thermoprotei</taxon>
        <taxon>Sulfolobales</taxon>
        <taxon>Sulfolobaceae</taxon>
        <taxon>Stygiolobus</taxon>
    </lineage>
</organism>
<dbReference type="PROSITE" id="PS00533">
    <property type="entry name" value="PORPHOBILINOGEN_DEAM"/>
    <property type="match status" value="1"/>
</dbReference>
<gene>
    <name evidence="8" type="ORF">KN1_16800</name>
</gene>
<feature type="domain" description="Porphobilinogen deaminase N-terminal" evidence="6">
    <location>
        <begin position="3"/>
        <end position="210"/>
    </location>
</feature>
<dbReference type="PIRSF" id="PIRSF001438">
    <property type="entry name" value="4pyrrol_synth_OHMeBilane_synth"/>
    <property type="match status" value="1"/>
</dbReference>
<evidence type="ECO:0000256" key="1">
    <source>
        <dbReference type="ARBA" id="ARBA00001916"/>
    </source>
</evidence>
<dbReference type="GO" id="GO:0004418">
    <property type="term" value="F:hydroxymethylbilane synthase activity"/>
    <property type="evidence" value="ECO:0007669"/>
    <property type="project" value="UniProtKB-UniRule"/>
</dbReference>
<dbReference type="InterPro" id="IPR022419">
    <property type="entry name" value="Porphobilin_deaminase_cofac_BS"/>
</dbReference>
<dbReference type="PANTHER" id="PTHR11557:SF0">
    <property type="entry name" value="PORPHOBILINOGEN DEAMINASE"/>
    <property type="match status" value="1"/>
</dbReference>
<dbReference type="Pfam" id="PF03900">
    <property type="entry name" value="Porphobil_deamC"/>
    <property type="match status" value="1"/>
</dbReference>
<proteinExistence type="inferred from homology"/>
<evidence type="ECO:0000313" key="9">
    <source>
        <dbReference type="Proteomes" id="UP000825123"/>
    </source>
</evidence>
<name>A0A8D5U6U6_9CREN</name>
<dbReference type="KEGG" id="csty:KN1_16800"/>
<sequence length="303" mass="34036">MKIRIAARGSKLSRIQVKMVEDELRKLGIETSFIEVKTKADLFQHSSLSQLGKGVFEKEVNQAVVDGLADIAVHSMKDMLSESPEDLELYAVLKRDPPYDVIISNSGDIFSVESGKVIGTSSVRRRNSVLFYRRDLVVRELRGNIDTRVKKLKNGEYDAIIVAEASITRMAQYDSEFRSLKYYRLEPTVMTPEANQGIIAIVGRKASPNLKEIFKPINHEKTFREAIAERTALNIIGGGCHSPLGVLVEELDEKEYKGIITYVDTRKKISVEGVYNGEPKEVGEKLGREMLKEIKNEGITTKT</sequence>
<dbReference type="GeneID" id="66163401"/>
<evidence type="ECO:0000256" key="3">
    <source>
        <dbReference type="ARBA" id="ARBA00022679"/>
    </source>
</evidence>
<dbReference type="Pfam" id="PF01379">
    <property type="entry name" value="Porphobil_deam"/>
    <property type="match status" value="1"/>
</dbReference>
<dbReference type="AlphaFoldDB" id="A0A8D5U6U6"/>
<dbReference type="EMBL" id="AP024597">
    <property type="protein sequence ID" value="BCU70383.1"/>
    <property type="molecule type" value="Genomic_DNA"/>
</dbReference>
<dbReference type="PRINTS" id="PR00151">
    <property type="entry name" value="PORPHBDMNASE"/>
</dbReference>
<feature type="domain" description="Porphobilinogen deaminase C-terminal" evidence="7">
    <location>
        <begin position="224"/>
        <end position="292"/>
    </location>
</feature>
<reference evidence="8 9" key="1">
    <citation type="submission" date="2021-04" db="EMBL/GenBank/DDBJ databases">
        <title>Complete genome sequence of Stygiolobus sp. KN-1.</title>
        <authorList>
            <person name="Nakamura K."/>
            <person name="Sakai H."/>
            <person name="Kurosawa N."/>
        </authorList>
    </citation>
    <scope>NUCLEOTIDE SEQUENCE [LARGE SCALE GENOMIC DNA]</scope>
    <source>
        <strain evidence="8 9">KN-1</strain>
    </source>
</reference>
<dbReference type="RefSeq" id="WP_221286968.1">
    <property type="nucleotide sequence ID" value="NZ_AP024597.1"/>
</dbReference>
<dbReference type="SUPFAM" id="SSF53850">
    <property type="entry name" value="Periplasmic binding protein-like II"/>
    <property type="match status" value="1"/>
</dbReference>
<dbReference type="PANTHER" id="PTHR11557">
    <property type="entry name" value="PORPHOBILINOGEN DEAMINASE"/>
    <property type="match status" value="1"/>
</dbReference>
<dbReference type="GO" id="GO:0005737">
    <property type="term" value="C:cytoplasm"/>
    <property type="evidence" value="ECO:0007669"/>
    <property type="project" value="UniProtKB-UniRule"/>
</dbReference>